<accession>A0A8G1A2R6</accession>
<dbReference type="CDD" id="cd03257">
    <property type="entry name" value="ABC_NikE_OppD_transporters"/>
    <property type="match status" value="1"/>
</dbReference>
<evidence type="ECO:0000313" key="8">
    <source>
        <dbReference type="Proteomes" id="UP000826709"/>
    </source>
</evidence>
<dbReference type="PANTHER" id="PTHR43776">
    <property type="entry name" value="TRANSPORT ATP-BINDING PROTEIN"/>
    <property type="match status" value="1"/>
</dbReference>
<proteinExistence type="inferred from homology"/>
<evidence type="ECO:0000313" key="7">
    <source>
        <dbReference type="EMBL" id="QYZ79361.1"/>
    </source>
</evidence>
<dbReference type="InterPro" id="IPR003439">
    <property type="entry name" value="ABC_transporter-like_ATP-bd"/>
</dbReference>
<evidence type="ECO:0000259" key="6">
    <source>
        <dbReference type="PROSITE" id="PS50893"/>
    </source>
</evidence>
<dbReference type="InterPro" id="IPR050319">
    <property type="entry name" value="ABC_transp_ATP-bind"/>
</dbReference>
<evidence type="ECO:0000256" key="4">
    <source>
        <dbReference type="ARBA" id="ARBA00022840"/>
    </source>
</evidence>
<evidence type="ECO:0000256" key="2">
    <source>
        <dbReference type="ARBA" id="ARBA00022448"/>
    </source>
</evidence>
<reference evidence="7" key="1">
    <citation type="journal article" date="2005" name="Int. J. Syst. Evol. Microbiol.">
        <title>Methanofollis formosanus sp. nov., isolated from a fish pond.</title>
        <authorList>
            <person name="Wu S.Y."/>
            <person name="Chen S.C."/>
            <person name="Lai M.C."/>
        </authorList>
    </citation>
    <scope>NUCLEOTIDE SEQUENCE</scope>
    <source>
        <strain evidence="7">ML15</strain>
    </source>
</reference>
<reference evidence="7" key="2">
    <citation type="submission" date="2019-03" db="EMBL/GenBank/DDBJ databases">
        <authorList>
            <person name="Chen S.-C."/>
            <person name="Wu S.-Y."/>
            <person name="Lai M.-C."/>
        </authorList>
    </citation>
    <scope>NUCLEOTIDE SEQUENCE</scope>
    <source>
        <strain evidence="7">ML15</strain>
    </source>
</reference>
<dbReference type="SMART" id="SM00382">
    <property type="entry name" value="AAA"/>
    <property type="match status" value="1"/>
</dbReference>
<evidence type="ECO:0000256" key="1">
    <source>
        <dbReference type="ARBA" id="ARBA00005417"/>
    </source>
</evidence>
<dbReference type="FunFam" id="3.40.50.300:FF:000016">
    <property type="entry name" value="Oligopeptide ABC transporter ATP-binding component"/>
    <property type="match status" value="1"/>
</dbReference>
<dbReference type="KEGG" id="mfk:E2N92_07920"/>
<evidence type="ECO:0000256" key="3">
    <source>
        <dbReference type="ARBA" id="ARBA00022741"/>
    </source>
</evidence>
<dbReference type="Pfam" id="PF00005">
    <property type="entry name" value="ABC_tran"/>
    <property type="match status" value="1"/>
</dbReference>
<dbReference type="GO" id="GO:0016887">
    <property type="term" value="F:ATP hydrolysis activity"/>
    <property type="evidence" value="ECO:0007669"/>
    <property type="project" value="InterPro"/>
</dbReference>
<dbReference type="EMBL" id="CP037968">
    <property type="protein sequence ID" value="QYZ79361.1"/>
    <property type="molecule type" value="Genomic_DNA"/>
</dbReference>
<feature type="compositionally biased region" description="Basic and acidic residues" evidence="5">
    <location>
        <begin position="281"/>
        <end position="292"/>
    </location>
</feature>
<keyword evidence="8" id="KW-1185">Reference proteome</keyword>
<feature type="region of interest" description="Disordered" evidence="5">
    <location>
        <begin position="269"/>
        <end position="292"/>
    </location>
</feature>
<dbReference type="Proteomes" id="UP000826709">
    <property type="component" value="Chromosome"/>
</dbReference>
<feature type="compositionally biased region" description="Polar residues" evidence="5">
    <location>
        <begin position="271"/>
        <end position="280"/>
    </location>
</feature>
<dbReference type="InterPro" id="IPR003593">
    <property type="entry name" value="AAA+_ATPase"/>
</dbReference>
<protein>
    <submittedName>
        <fullName evidence="7">ABC transporter ATP-binding protein</fullName>
    </submittedName>
</protein>
<feature type="domain" description="ABC transporter" evidence="6">
    <location>
        <begin position="8"/>
        <end position="254"/>
    </location>
</feature>
<evidence type="ECO:0000256" key="5">
    <source>
        <dbReference type="SAM" id="MobiDB-lite"/>
    </source>
</evidence>
<gene>
    <name evidence="7" type="ORF">E2N92_07920</name>
</gene>
<keyword evidence="2" id="KW-0813">Transport</keyword>
<dbReference type="InterPro" id="IPR027417">
    <property type="entry name" value="P-loop_NTPase"/>
</dbReference>
<organism evidence="7 8">
    <name type="scientific">Methanofollis formosanus</name>
    <dbReference type="NCBI Taxonomy" id="299308"/>
    <lineage>
        <taxon>Archaea</taxon>
        <taxon>Methanobacteriati</taxon>
        <taxon>Methanobacteriota</taxon>
        <taxon>Stenosarchaea group</taxon>
        <taxon>Methanomicrobia</taxon>
        <taxon>Methanomicrobiales</taxon>
        <taxon>Methanomicrobiaceae</taxon>
        <taxon>Methanofollis</taxon>
    </lineage>
</organism>
<dbReference type="SUPFAM" id="SSF52540">
    <property type="entry name" value="P-loop containing nucleoside triphosphate hydrolases"/>
    <property type="match status" value="1"/>
</dbReference>
<name>A0A8G1A2R6_9EURY</name>
<dbReference type="GO" id="GO:0005524">
    <property type="term" value="F:ATP binding"/>
    <property type="evidence" value="ECO:0007669"/>
    <property type="project" value="UniProtKB-KW"/>
</dbReference>
<dbReference type="Gene3D" id="3.40.50.300">
    <property type="entry name" value="P-loop containing nucleotide triphosphate hydrolases"/>
    <property type="match status" value="1"/>
</dbReference>
<dbReference type="AlphaFoldDB" id="A0A8G1A2R6"/>
<keyword evidence="3" id="KW-0547">Nucleotide-binding</keyword>
<comment type="similarity">
    <text evidence="1">Belongs to the ABC transporter superfamily.</text>
</comment>
<sequence length="292" mass="32629">MSGVSTMIEVSDLNKTYRRGLFGSTATPAVSDVSFKINRGECLGLIGESGSGKTTLGKLLLRLIEPDSGTATFEGTDLFALKNRDLRRLRLKMQMVFQDPTSSLNPCMTVESCIDEALKRRGVRDRKERERERLGLMEKVGLGPEFLRRYPYELSGGQTQRVVLARALAVKPSFIVADEPTSALDVSVQAQVLHLMKNLQAEYGITYLFISHDLDVVRYMCDRVAVMSGGRIVEIGETESVFNRPQHSFTASLIHQNSELDTFLKEKTDSISRTPSQDLISDQRQETESLTQ</sequence>
<dbReference type="PROSITE" id="PS50893">
    <property type="entry name" value="ABC_TRANSPORTER_2"/>
    <property type="match status" value="1"/>
</dbReference>
<dbReference type="PANTHER" id="PTHR43776:SF7">
    <property type="entry name" value="D,D-DIPEPTIDE TRANSPORT ATP-BINDING PROTEIN DDPF-RELATED"/>
    <property type="match status" value="1"/>
</dbReference>
<dbReference type="GO" id="GO:0055085">
    <property type="term" value="P:transmembrane transport"/>
    <property type="evidence" value="ECO:0007669"/>
    <property type="project" value="UniProtKB-ARBA"/>
</dbReference>
<keyword evidence="4 7" id="KW-0067">ATP-binding</keyword>